<sequence>MDPLAWITMHNMYAASDRKPQGEAYRAERRLRACRSPDVVLVVGCIDNDNTRVPGGLVYKHPSQAEYPTHAGHWTKALETILQCCEREEESANNPIVFFGNEKFVSTYDRYPKGRYHVLVMRRHRKLQHDGQLRHIKTLNDLEPQHLHELREFHSFASSIASRIQAFHATTTSHGSLDLRLGYHAIPSLEPLHLHIISSDFDSPCIKTHTHIASFIPPFFVGPRAVELHLESAFADSLVMSVRKKRAIDALENTPLYTKTGTIAKNVPEWKRLNSGEISETPQGQQHSDRRLNSLLGFSSFVEPLRPRRFKVETGMKRYIIYMAVRERQDLEFARCLVECKKCCHQELRHCLQQDGTRHITLFDGILTASQASELSFEGDFDKISIDFNGWQPWAAGCYLKLSEESERELKSLLGRIKGLPFQNGRSGKCDHLSIYRRRASTSLPKAESKTEFSKIRKSSAFSKASVDGVSIRIKVHGSAYDECLVLKDSKSFKST</sequence>
<dbReference type="Gene3D" id="3.30.428.10">
    <property type="entry name" value="HIT-like"/>
    <property type="match status" value="1"/>
</dbReference>
<evidence type="ECO:0008006" key="3">
    <source>
        <dbReference type="Google" id="ProtNLM"/>
    </source>
</evidence>
<name>K0RRX4_THAOC</name>
<dbReference type="GO" id="GO:0005634">
    <property type="term" value="C:nucleus"/>
    <property type="evidence" value="ECO:0007669"/>
    <property type="project" value="TreeGrafter"/>
</dbReference>
<accession>K0RRX4</accession>
<dbReference type="PANTHER" id="PTHR12486">
    <property type="entry name" value="APRATAXIN-RELATED"/>
    <property type="match status" value="1"/>
</dbReference>
<organism evidence="1 2">
    <name type="scientific">Thalassiosira oceanica</name>
    <name type="common">Marine diatom</name>
    <dbReference type="NCBI Taxonomy" id="159749"/>
    <lineage>
        <taxon>Eukaryota</taxon>
        <taxon>Sar</taxon>
        <taxon>Stramenopiles</taxon>
        <taxon>Ochrophyta</taxon>
        <taxon>Bacillariophyta</taxon>
        <taxon>Coscinodiscophyceae</taxon>
        <taxon>Thalassiosirophycidae</taxon>
        <taxon>Thalassiosirales</taxon>
        <taxon>Thalassiosiraceae</taxon>
        <taxon>Thalassiosira</taxon>
    </lineage>
</organism>
<dbReference type="GO" id="GO:0003725">
    <property type="term" value="F:double-stranded RNA binding"/>
    <property type="evidence" value="ECO:0007669"/>
    <property type="project" value="TreeGrafter"/>
</dbReference>
<dbReference type="AlphaFoldDB" id="K0RRX4"/>
<dbReference type="eggNOG" id="KOG0562">
    <property type="taxonomic scope" value="Eukaryota"/>
</dbReference>
<dbReference type="Proteomes" id="UP000266841">
    <property type="component" value="Unassembled WGS sequence"/>
</dbReference>
<dbReference type="GO" id="GO:0003697">
    <property type="term" value="F:single-stranded DNA binding"/>
    <property type="evidence" value="ECO:0007669"/>
    <property type="project" value="TreeGrafter"/>
</dbReference>
<proteinExistence type="predicted"/>
<dbReference type="GO" id="GO:0033699">
    <property type="term" value="F:DNA 5'-adenosine monophosphate hydrolase activity"/>
    <property type="evidence" value="ECO:0007669"/>
    <property type="project" value="TreeGrafter"/>
</dbReference>
<protein>
    <recommendedName>
        <fullName evidence="3">HIT domain-containing protein</fullName>
    </recommendedName>
</protein>
<comment type="caution">
    <text evidence="1">The sequence shown here is derived from an EMBL/GenBank/DDBJ whole genome shotgun (WGS) entry which is preliminary data.</text>
</comment>
<dbReference type="Pfam" id="PF11969">
    <property type="entry name" value="DcpS_C"/>
    <property type="match status" value="1"/>
</dbReference>
<evidence type="ECO:0000313" key="1">
    <source>
        <dbReference type="EMBL" id="EJK49437.1"/>
    </source>
</evidence>
<dbReference type="SUPFAM" id="SSF54197">
    <property type="entry name" value="HIT-like"/>
    <property type="match status" value="1"/>
</dbReference>
<dbReference type="PANTHER" id="PTHR12486:SF4">
    <property type="entry name" value="APRATAXIN"/>
    <property type="match status" value="1"/>
</dbReference>
<gene>
    <name evidence="1" type="ORF">THAOC_31689</name>
</gene>
<dbReference type="InterPro" id="IPR036265">
    <property type="entry name" value="HIT-like_sf"/>
</dbReference>
<evidence type="ECO:0000313" key="2">
    <source>
        <dbReference type="Proteomes" id="UP000266841"/>
    </source>
</evidence>
<reference evidence="1 2" key="1">
    <citation type="journal article" date="2012" name="Genome Biol.">
        <title>Genome and low-iron response of an oceanic diatom adapted to chronic iron limitation.</title>
        <authorList>
            <person name="Lommer M."/>
            <person name="Specht M."/>
            <person name="Roy A.S."/>
            <person name="Kraemer L."/>
            <person name="Andreson R."/>
            <person name="Gutowska M.A."/>
            <person name="Wolf J."/>
            <person name="Bergner S.V."/>
            <person name="Schilhabel M.B."/>
            <person name="Klostermeier U.C."/>
            <person name="Beiko R.G."/>
            <person name="Rosenstiel P."/>
            <person name="Hippler M."/>
            <person name="Laroche J."/>
        </authorList>
    </citation>
    <scope>NUCLEOTIDE SEQUENCE [LARGE SCALE GENOMIC DNA]</scope>
    <source>
        <strain evidence="1 2">CCMP1005</strain>
    </source>
</reference>
<keyword evidence="2" id="KW-1185">Reference proteome</keyword>
<dbReference type="OrthoDB" id="205088at2759"/>
<dbReference type="GO" id="GO:0000012">
    <property type="term" value="P:single strand break repair"/>
    <property type="evidence" value="ECO:0007669"/>
    <property type="project" value="TreeGrafter"/>
</dbReference>
<dbReference type="GO" id="GO:1990165">
    <property type="term" value="F:single-strand break-containing DNA binding"/>
    <property type="evidence" value="ECO:0007669"/>
    <property type="project" value="TreeGrafter"/>
</dbReference>
<dbReference type="GO" id="GO:0030983">
    <property type="term" value="F:mismatched DNA binding"/>
    <property type="evidence" value="ECO:0007669"/>
    <property type="project" value="TreeGrafter"/>
</dbReference>
<dbReference type="EMBL" id="AGNL01044804">
    <property type="protein sequence ID" value="EJK49437.1"/>
    <property type="molecule type" value="Genomic_DNA"/>
</dbReference>